<dbReference type="OrthoDB" id="9804543at2"/>
<dbReference type="InterPro" id="IPR003313">
    <property type="entry name" value="AraC-bd"/>
</dbReference>
<sequence>MSKPQLVDEVGKRGFSWHAEYWKHNNEFHHHKKAQLVYVESGYQYLHVESCQFLLPQNHVAYIPSNVPHKTTHASEHVSLRTLYFDVEDLPPFYEELYLFAIPSVLREMIMYTEKWSMNMDNDESEQTFLRAILLELPSFVKNAIPLITPVPRTKVLLDATAYIHKHYQSTITIDELAQLCFMSIRTLERQFKKETGISIAKYIQMVRIIKSIELLSEGQYTINEIALQVGYNSAQSYSNVFTKLMGQRPTDFAQQSLII</sequence>
<keyword evidence="1" id="KW-0805">Transcription regulation</keyword>
<dbReference type="PANTHER" id="PTHR11019">
    <property type="entry name" value="HTH-TYPE TRANSCRIPTIONAL REGULATOR NIMR"/>
    <property type="match status" value="1"/>
</dbReference>
<dbReference type="Proteomes" id="UP000183077">
    <property type="component" value="Unassembled WGS sequence"/>
</dbReference>
<reference evidence="5 7" key="1">
    <citation type="submission" date="2016-01" db="EMBL/GenBank/DDBJ databases">
        <title>Whole genome sequencing of Myroides marinus L41.</title>
        <authorList>
            <person name="Hong K.W."/>
        </authorList>
    </citation>
    <scope>NUCLEOTIDE SEQUENCE [LARGE SCALE GENOMIC DNA]</scope>
    <source>
        <strain evidence="5 7">L41</strain>
    </source>
</reference>
<dbReference type="InterPro" id="IPR018060">
    <property type="entry name" value="HTH_AraC"/>
</dbReference>
<evidence type="ECO:0000313" key="6">
    <source>
        <dbReference type="EMBL" id="SEJ00529.1"/>
    </source>
</evidence>
<dbReference type="PROSITE" id="PS01124">
    <property type="entry name" value="HTH_ARAC_FAMILY_2"/>
    <property type="match status" value="1"/>
</dbReference>
<evidence type="ECO:0000313" key="7">
    <source>
        <dbReference type="Proteomes" id="UP000076630"/>
    </source>
</evidence>
<organism evidence="5 7">
    <name type="scientific">Myroides marinus</name>
    <dbReference type="NCBI Taxonomy" id="703342"/>
    <lineage>
        <taxon>Bacteria</taxon>
        <taxon>Pseudomonadati</taxon>
        <taxon>Bacteroidota</taxon>
        <taxon>Flavobacteriia</taxon>
        <taxon>Flavobacteriales</taxon>
        <taxon>Flavobacteriaceae</taxon>
        <taxon>Myroides</taxon>
    </lineage>
</organism>
<keyword evidence="3" id="KW-0804">Transcription</keyword>
<dbReference type="Gene3D" id="1.10.10.60">
    <property type="entry name" value="Homeodomain-like"/>
    <property type="match status" value="2"/>
</dbReference>
<dbReference type="SMART" id="SM00342">
    <property type="entry name" value="HTH_ARAC"/>
    <property type="match status" value="1"/>
</dbReference>
<keyword evidence="7" id="KW-1185">Reference proteome</keyword>
<dbReference type="GO" id="GO:0003700">
    <property type="term" value="F:DNA-binding transcription factor activity"/>
    <property type="evidence" value="ECO:0007669"/>
    <property type="project" value="InterPro"/>
</dbReference>
<gene>
    <name evidence="5" type="ORF">AV926_11630</name>
    <name evidence="6" type="ORF">SAMN04488018_10926</name>
</gene>
<proteinExistence type="predicted"/>
<reference evidence="6 8" key="2">
    <citation type="submission" date="2016-10" db="EMBL/GenBank/DDBJ databases">
        <authorList>
            <person name="de Groot N.N."/>
        </authorList>
    </citation>
    <scope>NUCLEOTIDE SEQUENCE [LARGE SCALE GENOMIC DNA]</scope>
    <source>
        <strain evidence="6 8">DSM 23048</strain>
    </source>
</reference>
<keyword evidence="2 5" id="KW-0238">DNA-binding</keyword>
<evidence type="ECO:0000256" key="1">
    <source>
        <dbReference type="ARBA" id="ARBA00023015"/>
    </source>
</evidence>
<dbReference type="InterPro" id="IPR009057">
    <property type="entry name" value="Homeodomain-like_sf"/>
</dbReference>
<dbReference type="Pfam" id="PF02311">
    <property type="entry name" value="AraC_binding"/>
    <property type="match status" value="1"/>
</dbReference>
<dbReference type="Gene3D" id="2.60.120.10">
    <property type="entry name" value="Jelly Rolls"/>
    <property type="match status" value="1"/>
</dbReference>
<dbReference type="AlphaFoldDB" id="A0A161SFK6"/>
<dbReference type="InterPro" id="IPR014710">
    <property type="entry name" value="RmlC-like_jellyroll"/>
</dbReference>
<dbReference type="SUPFAM" id="SSF46689">
    <property type="entry name" value="Homeodomain-like"/>
    <property type="match status" value="2"/>
</dbReference>
<dbReference type="SUPFAM" id="SSF51182">
    <property type="entry name" value="RmlC-like cupins"/>
    <property type="match status" value="1"/>
</dbReference>
<evidence type="ECO:0000259" key="4">
    <source>
        <dbReference type="PROSITE" id="PS01124"/>
    </source>
</evidence>
<dbReference type="Proteomes" id="UP000076630">
    <property type="component" value="Unassembled WGS sequence"/>
</dbReference>
<protein>
    <submittedName>
        <fullName evidence="5 6">DNA-binding protein</fullName>
    </submittedName>
</protein>
<name>A0A161SFK6_9FLAO</name>
<feature type="domain" description="HTH araC/xylS-type" evidence="4">
    <location>
        <begin position="158"/>
        <end position="256"/>
    </location>
</feature>
<accession>A0A161SFK6</accession>
<evidence type="ECO:0000313" key="8">
    <source>
        <dbReference type="Proteomes" id="UP000183077"/>
    </source>
</evidence>
<evidence type="ECO:0000313" key="5">
    <source>
        <dbReference type="EMBL" id="KZE79815.1"/>
    </source>
</evidence>
<dbReference type="EMBL" id="FNYS01000009">
    <property type="protein sequence ID" value="SEJ00529.1"/>
    <property type="molecule type" value="Genomic_DNA"/>
</dbReference>
<dbReference type="GeneID" id="82257302"/>
<dbReference type="GO" id="GO:0043565">
    <property type="term" value="F:sequence-specific DNA binding"/>
    <property type="evidence" value="ECO:0007669"/>
    <property type="project" value="InterPro"/>
</dbReference>
<dbReference type="Pfam" id="PF12833">
    <property type="entry name" value="HTH_18"/>
    <property type="match status" value="1"/>
</dbReference>
<evidence type="ECO:0000256" key="3">
    <source>
        <dbReference type="ARBA" id="ARBA00023163"/>
    </source>
</evidence>
<dbReference type="InterPro" id="IPR011051">
    <property type="entry name" value="RmlC_Cupin_sf"/>
</dbReference>
<dbReference type="RefSeq" id="WP_038986121.1">
    <property type="nucleotide sequence ID" value="NZ_FNYS01000009.1"/>
</dbReference>
<evidence type="ECO:0000256" key="2">
    <source>
        <dbReference type="ARBA" id="ARBA00023125"/>
    </source>
</evidence>
<dbReference type="PANTHER" id="PTHR11019:SF199">
    <property type="entry name" value="HTH-TYPE TRANSCRIPTIONAL REGULATOR NIMR"/>
    <property type="match status" value="1"/>
</dbReference>
<dbReference type="EMBL" id="LQNU01000059">
    <property type="protein sequence ID" value="KZE79815.1"/>
    <property type="molecule type" value="Genomic_DNA"/>
</dbReference>